<feature type="region of interest" description="Disordered" evidence="7">
    <location>
        <begin position="1"/>
        <end position="40"/>
    </location>
</feature>
<evidence type="ECO:0000256" key="1">
    <source>
        <dbReference type="ARBA" id="ARBA00007623"/>
    </source>
</evidence>
<dbReference type="eggNOG" id="KOG0045">
    <property type="taxonomic scope" value="Eukaryota"/>
</dbReference>
<evidence type="ECO:0000256" key="3">
    <source>
        <dbReference type="ARBA" id="ARBA00022801"/>
    </source>
</evidence>
<dbReference type="Gene3D" id="3.90.70.10">
    <property type="entry name" value="Cysteine proteinases"/>
    <property type="match status" value="1"/>
</dbReference>
<feature type="domain" description="Calpain catalytic" evidence="8">
    <location>
        <begin position="93"/>
        <end position="426"/>
    </location>
</feature>
<evidence type="ECO:0000256" key="6">
    <source>
        <dbReference type="PROSITE-ProRule" id="PRU00239"/>
    </source>
</evidence>
<evidence type="ECO:0000256" key="5">
    <source>
        <dbReference type="PIRSR" id="PIRSR622684-1"/>
    </source>
</evidence>
<feature type="region of interest" description="Disordered" evidence="7">
    <location>
        <begin position="298"/>
        <end position="329"/>
    </location>
</feature>
<evidence type="ECO:0000313" key="9">
    <source>
        <dbReference type="EMBL" id="EAR88749.2"/>
    </source>
</evidence>
<keyword evidence="2 9" id="KW-0645">Protease</keyword>
<keyword evidence="10" id="KW-1185">Reference proteome</keyword>
<gene>
    <name evidence="9" type="ORF">TTHERM_00259450</name>
</gene>
<keyword evidence="4" id="KW-0788">Thiol protease</keyword>
<dbReference type="OrthoDB" id="268518at2759"/>
<organism evidence="9 10">
    <name type="scientific">Tetrahymena thermophila (strain SB210)</name>
    <dbReference type="NCBI Taxonomy" id="312017"/>
    <lineage>
        <taxon>Eukaryota</taxon>
        <taxon>Sar</taxon>
        <taxon>Alveolata</taxon>
        <taxon>Ciliophora</taxon>
        <taxon>Intramacronucleata</taxon>
        <taxon>Oligohymenophorea</taxon>
        <taxon>Hymenostomatida</taxon>
        <taxon>Tetrahymenina</taxon>
        <taxon>Tetrahymenidae</taxon>
        <taxon>Tetrahymena</taxon>
    </lineage>
</organism>
<dbReference type="Pfam" id="PF00648">
    <property type="entry name" value="Peptidase_C2"/>
    <property type="match status" value="1"/>
</dbReference>
<accession>Q22UD8</accession>
<dbReference type="HOGENOM" id="CLU_319002_0_0_1"/>
<evidence type="ECO:0000259" key="8">
    <source>
        <dbReference type="PROSITE" id="PS50203"/>
    </source>
</evidence>
<comment type="similarity">
    <text evidence="1">Belongs to the peptidase C2 family.</text>
</comment>
<dbReference type="Proteomes" id="UP000009168">
    <property type="component" value="Unassembled WGS sequence"/>
</dbReference>
<evidence type="ECO:0000256" key="7">
    <source>
        <dbReference type="SAM" id="MobiDB-lite"/>
    </source>
</evidence>
<evidence type="ECO:0000256" key="4">
    <source>
        <dbReference type="ARBA" id="ARBA00022807"/>
    </source>
</evidence>
<dbReference type="AlphaFoldDB" id="Q22UD8"/>
<dbReference type="SMART" id="SM00230">
    <property type="entry name" value="CysPc"/>
    <property type="match status" value="1"/>
</dbReference>
<keyword evidence="3" id="KW-0378">Hydrolase</keyword>
<sequence length="812" mass="93028">MGGAVSNCSCQAESRTQDFGSSNMNPKVTAYNPNEEGQQMQEEKIYKADPAIIINQAVPPPPPPSGPKIYEFINSYTHRRFQQVFSELKENQVFFDSEFPPSLDSLTKNSTLFPEAINLEWRRLNQIFTKEKILIDPSQQIKINCSSSLLGSHYALSFVLGVLGFHSDLIKLLFEMEEFSEKGVYSVWLNFNGEWKEIIIDDQLPCLNSKNIPAFIKPQGFSSGGSSTSPATKFEIWAPLIEKAYAKLYQSYDKLDVGTPEQIITDLTGSPYKNAQTVDANIAWKFITSNLGKKNILTGTPKQPTSSTLTVTSANTATASPQKDQSDQNKPTIAKFVEIIDAKEVEVNNFIRERIIKVRNPLGPCEWKGDWSATSQKWTPQLREQVETLEEGILNQNANQSDQNVTWMPLESFCTMYQYVYCNYIHPNYYFFTRNIIPSALSSLPQNNNELRNSGIFNQNKLYIIPIEVKEDNTHLFIQYHIADKRTFYKQKGSLCDNQQKNIVKQYPPVNFFLFKGDEEKIVEYMREEYFYDRNGCIENTFNKGSYLAVLNVKWGSKEESKNGLSISTYSSKRVEIKEYLTDQTKIDNAIDQCLMNIPPLMSKDIHKYPEDVDHIERFHNVALGYSYYVYTNRSQTTTLKETGVMTDRKFLTICYPFTNSDNYTIEVKPLQKQIVKYAIDPEGFGLYQGNLTHHTIFSFSNEDLFPKIKADLANKQFQIVSGEKTEVEFYQHLFEGGLAIFFLNNSNKIYCEDFKVELKNLGPTSDGYTSNQLITIQVPSKRTKLFVFPQIDPITKPSFKFTSISKSFKTD</sequence>
<dbReference type="PROSITE" id="PS50203">
    <property type="entry name" value="CALPAIN_CAT"/>
    <property type="match status" value="1"/>
</dbReference>
<evidence type="ECO:0000313" key="10">
    <source>
        <dbReference type="Proteomes" id="UP000009168"/>
    </source>
</evidence>
<comment type="caution">
    <text evidence="6">Lacks conserved residue(s) required for the propagation of feature annotation.</text>
</comment>
<dbReference type="InterPro" id="IPR038765">
    <property type="entry name" value="Papain-like_cys_pep_sf"/>
</dbReference>
<dbReference type="GeneID" id="7846097"/>
<evidence type="ECO:0000256" key="2">
    <source>
        <dbReference type="ARBA" id="ARBA00022670"/>
    </source>
</evidence>
<reference evidence="10" key="1">
    <citation type="journal article" date="2006" name="PLoS Biol.">
        <title>Macronuclear genome sequence of the ciliate Tetrahymena thermophila, a model eukaryote.</title>
        <authorList>
            <person name="Eisen J.A."/>
            <person name="Coyne R.S."/>
            <person name="Wu M."/>
            <person name="Wu D."/>
            <person name="Thiagarajan M."/>
            <person name="Wortman J.R."/>
            <person name="Badger J.H."/>
            <person name="Ren Q."/>
            <person name="Amedeo P."/>
            <person name="Jones K.M."/>
            <person name="Tallon L.J."/>
            <person name="Delcher A.L."/>
            <person name="Salzberg S.L."/>
            <person name="Silva J.C."/>
            <person name="Haas B.J."/>
            <person name="Majoros W.H."/>
            <person name="Farzad M."/>
            <person name="Carlton J.M."/>
            <person name="Smith R.K. Jr."/>
            <person name="Garg J."/>
            <person name="Pearlman R.E."/>
            <person name="Karrer K.M."/>
            <person name="Sun L."/>
            <person name="Manning G."/>
            <person name="Elde N.C."/>
            <person name="Turkewitz A.P."/>
            <person name="Asai D.J."/>
            <person name="Wilkes D.E."/>
            <person name="Wang Y."/>
            <person name="Cai H."/>
            <person name="Collins K."/>
            <person name="Stewart B.A."/>
            <person name="Lee S.R."/>
            <person name="Wilamowska K."/>
            <person name="Weinberg Z."/>
            <person name="Ruzzo W.L."/>
            <person name="Wloga D."/>
            <person name="Gaertig J."/>
            <person name="Frankel J."/>
            <person name="Tsao C.-C."/>
            <person name="Gorovsky M.A."/>
            <person name="Keeling P.J."/>
            <person name="Waller R.F."/>
            <person name="Patron N.J."/>
            <person name="Cherry J.M."/>
            <person name="Stover N.A."/>
            <person name="Krieger C.J."/>
            <person name="del Toro C."/>
            <person name="Ryder H.F."/>
            <person name="Williamson S.C."/>
            <person name="Barbeau R.A."/>
            <person name="Hamilton E.P."/>
            <person name="Orias E."/>
        </authorList>
    </citation>
    <scope>NUCLEOTIDE SEQUENCE [LARGE SCALE GENOMIC DNA]</scope>
    <source>
        <strain evidence="10">SB210</strain>
    </source>
</reference>
<dbReference type="InParanoid" id="Q22UD8"/>
<proteinExistence type="inferred from homology"/>
<dbReference type="SUPFAM" id="SSF54001">
    <property type="entry name" value="Cysteine proteinases"/>
    <property type="match status" value="1"/>
</dbReference>
<feature type="active site" evidence="5">
    <location>
        <position position="360"/>
    </location>
</feature>
<dbReference type="GO" id="GO:0004198">
    <property type="term" value="F:calcium-dependent cysteine-type endopeptidase activity"/>
    <property type="evidence" value="ECO:0007669"/>
    <property type="project" value="InterPro"/>
</dbReference>
<dbReference type="RefSeq" id="XP_001008994.2">
    <property type="nucleotide sequence ID" value="XM_001008994.3"/>
</dbReference>
<dbReference type="KEGG" id="tet:TTHERM_00259450"/>
<dbReference type="InterPro" id="IPR001300">
    <property type="entry name" value="Peptidase_C2_calpain_cat"/>
</dbReference>
<dbReference type="GO" id="GO:0006508">
    <property type="term" value="P:proteolysis"/>
    <property type="evidence" value="ECO:0007669"/>
    <property type="project" value="UniProtKB-KW"/>
</dbReference>
<dbReference type="InterPro" id="IPR022684">
    <property type="entry name" value="Calpain_cysteine_protease"/>
</dbReference>
<dbReference type="PANTHER" id="PTHR10183">
    <property type="entry name" value="CALPAIN"/>
    <property type="match status" value="1"/>
</dbReference>
<name>Q22UD8_TETTS</name>
<dbReference type="EMBL" id="GG662830">
    <property type="protein sequence ID" value="EAR88749.2"/>
    <property type="molecule type" value="Genomic_DNA"/>
</dbReference>
<protein>
    <submittedName>
        <fullName evidence="9">Calpain family cysteine protease</fullName>
    </submittedName>
</protein>
<dbReference type="PANTHER" id="PTHR10183:SF379">
    <property type="entry name" value="CALPAIN-5"/>
    <property type="match status" value="1"/>
</dbReference>